<dbReference type="AlphaFoldDB" id="A0A815MYJ4"/>
<organism evidence="11 12">
    <name type="scientific">Rotaria sordida</name>
    <dbReference type="NCBI Taxonomy" id="392033"/>
    <lineage>
        <taxon>Eukaryota</taxon>
        <taxon>Metazoa</taxon>
        <taxon>Spiralia</taxon>
        <taxon>Gnathifera</taxon>
        <taxon>Rotifera</taxon>
        <taxon>Eurotatoria</taxon>
        <taxon>Bdelloidea</taxon>
        <taxon>Philodinida</taxon>
        <taxon>Philodinidae</taxon>
        <taxon>Rotaria</taxon>
    </lineage>
</organism>
<keyword evidence="7" id="KW-0807">Transducer</keyword>
<evidence type="ECO:0000313" key="12">
    <source>
        <dbReference type="Proteomes" id="UP000663870"/>
    </source>
</evidence>
<dbReference type="Proteomes" id="UP000663854">
    <property type="component" value="Unassembled WGS sequence"/>
</dbReference>
<feature type="transmembrane region" description="Helical" evidence="8">
    <location>
        <begin position="231"/>
        <end position="252"/>
    </location>
</feature>
<dbReference type="PROSITE" id="PS50262">
    <property type="entry name" value="G_PROTEIN_RECEP_F1_2"/>
    <property type="match status" value="1"/>
</dbReference>
<gene>
    <name evidence="11" type="ORF">JXQ802_LOCUS36359</name>
    <name evidence="10" type="ORF">PYM288_LOCUS23388</name>
</gene>
<keyword evidence="4" id="KW-0297">G-protein coupled receptor</keyword>
<keyword evidence="12" id="KW-1185">Reference proteome</keyword>
<protein>
    <recommendedName>
        <fullName evidence="9">G-protein coupled receptors family 1 profile domain-containing protein</fullName>
    </recommendedName>
</protein>
<evidence type="ECO:0000259" key="9">
    <source>
        <dbReference type="PROSITE" id="PS50262"/>
    </source>
</evidence>
<evidence type="ECO:0000256" key="5">
    <source>
        <dbReference type="ARBA" id="ARBA00023136"/>
    </source>
</evidence>
<dbReference type="PANTHER" id="PTHR24243">
    <property type="entry name" value="G-PROTEIN COUPLED RECEPTOR"/>
    <property type="match status" value="1"/>
</dbReference>
<evidence type="ECO:0000256" key="2">
    <source>
        <dbReference type="ARBA" id="ARBA00022692"/>
    </source>
</evidence>
<keyword evidence="2 8" id="KW-0812">Transmembrane</keyword>
<proteinExistence type="predicted"/>
<feature type="transmembrane region" description="Helical" evidence="8">
    <location>
        <begin position="174"/>
        <end position="195"/>
    </location>
</feature>
<dbReference type="InterPro" id="IPR017452">
    <property type="entry name" value="GPCR_Rhodpsn_7TM"/>
</dbReference>
<comment type="caution">
    <text evidence="11">The sequence shown here is derived from an EMBL/GenBank/DDBJ whole genome shotgun (WGS) entry which is preliminary data.</text>
</comment>
<comment type="subcellular location">
    <subcellularLocation>
        <location evidence="1">Membrane</location>
        <topology evidence="1">Multi-pass membrane protein</topology>
    </subcellularLocation>
</comment>
<reference evidence="11" key="1">
    <citation type="submission" date="2021-02" db="EMBL/GenBank/DDBJ databases">
        <authorList>
            <person name="Nowell W R."/>
        </authorList>
    </citation>
    <scope>NUCLEOTIDE SEQUENCE</scope>
</reference>
<feature type="transmembrane region" description="Helical" evidence="8">
    <location>
        <begin position="131"/>
        <end position="154"/>
    </location>
</feature>
<dbReference type="EMBL" id="CAJNOL010001860">
    <property type="protein sequence ID" value="CAF1429792.1"/>
    <property type="molecule type" value="Genomic_DNA"/>
</dbReference>
<keyword evidence="3 8" id="KW-1133">Transmembrane helix</keyword>
<sequence>MSTTVATIQIVTNEMNYYGPIIILIFGIFGCICNFITFTATQLRKNSCAFYFLCATIFDLLSIIFGVTTRFANDQLGSTLLHTNRVYCKLRAYLVSGIPLVSMYLILLSSIDRYMSSSVSVRFRSFSQMKIAYRATVIAIVISFLSCSHILILYDLRPVCATMPGPYTIFDSMFVVFWSGMIPHVLMLIFGFLTIMNTRRKNRRIHIRLQTTNLTVYNQTQNLERKTDKQLIIMMLVQIGLSSLLIMTRMIYYAYYILKLRATGYEKLVDSFLTSFTILVYYTNFAKSFYIYTLSSHLFRSIFIHRIKLVIRKILGQYGQSIFNDNNIQTVTAIVPSRTRNLV</sequence>
<evidence type="ECO:0000313" key="11">
    <source>
        <dbReference type="EMBL" id="CAF1429792.1"/>
    </source>
</evidence>
<accession>A0A815MYJ4</accession>
<evidence type="ECO:0000256" key="1">
    <source>
        <dbReference type="ARBA" id="ARBA00004141"/>
    </source>
</evidence>
<dbReference type="Proteomes" id="UP000663870">
    <property type="component" value="Unassembled WGS sequence"/>
</dbReference>
<keyword evidence="5 8" id="KW-0472">Membrane</keyword>
<evidence type="ECO:0000256" key="7">
    <source>
        <dbReference type="ARBA" id="ARBA00023224"/>
    </source>
</evidence>
<evidence type="ECO:0000256" key="6">
    <source>
        <dbReference type="ARBA" id="ARBA00023170"/>
    </source>
</evidence>
<dbReference type="Gene3D" id="1.20.1070.10">
    <property type="entry name" value="Rhodopsin 7-helix transmembrane proteins"/>
    <property type="match status" value="1"/>
</dbReference>
<keyword evidence="6" id="KW-0675">Receptor</keyword>
<feature type="transmembrane region" description="Helical" evidence="8">
    <location>
        <begin position="272"/>
        <end position="292"/>
    </location>
</feature>
<feature type="transmembrane region" description="Helical" evidence="8">
    <location>
        <begin position="17"/>
        <end position="38"/>
    </location>
</feature>
<name>A0A815MYJ4_9BILA</name>
<feature type="transmembrane region" description="Helical" evidence="8">
    <location>
        <begin position="50"/>
        <end position="72"/>
    </location>
</feature>
<dbReference type="SUPFAM" id="SSF81321">
    <property type="entry name" value="Family A G protein-coupled receptor-like"/>
    <property type="match status" value="1"/>
</dbReference>
<evidence type="ECO:0000256" key="3">
    <source>
        <dbReference type="ARBA" id="ARBA00022989"/>
    </source>
</evidence>
<feature type="transmembrane region" description="Helical" evidence="8">
    <location>
        <begin position="92"/>
        <end position="111"/>
    </location>
</feature>
<feature type="domain" description="G-protein coupled receptors family 1 profile" evidence="9">
    <location>
        <begin position="30"/>
        <end position="292"/>
    </location>
</feature>
<dbReference type="EMBL" id="CAJNOH010001080">
    <property type="protein sequence ID" value="CAF1173247.1"/>
    <property type="molecule type" value="Genomic_DNA"/>
</dbReference>
<evidence type="ECO:0000256" key="8">
    <source>
        <dbReference type="SAM" id="Phobius"/>
    </source>
</evidence>
<evidence type="ECO:0000313" key="10">
    <source>
        <dbReference type="EMBL" id="CAF1173247.1"/>
    </source>
</evidence>
<dbReference type="GO" id="GO:0005886">
    <property type="term" value="C:plasma membrane"/>
    <property type="evidence" value="ECO:0007669"/>
    <property type="project" value="TreeGrafter"/>
</dbReference>
<dbReference type="PANTHER" id="PTHR24243:SF233">
    <property type="entry name" value="THYROTROPIN-RELEASING HORMONE RECEPTOR"/>
    <property type="match status" value="1"/>
</dbReference>
<dbReference type="GO" id="GO:0004930">
    <property type="term" value="F:G protein-coupled receptor activity"/>
    <property type="evidence" value="ECO:0007669"/>
    <property type="project" value="UniProtKB-KW"/>
</dbReference>
<evidence type="ECO:0000256" key="4">
    <source>
        <dbReference type="ARBA" id="ARBA00023040"/>
    </source>
</evidence>